<dbReference type="InterPro" id="IPR000089">
    <property type="entry name" value="Biotin_lipoyl"/>
</dbReference>
<dbReference type="GO" id="GO:0019464">
    <property type="term" value="P:glycine decarboxylation via glycine cleavage system"/>
    <property type="evidence" value="ECO:0007669"/>
    <property type="project" value="UniProtKB-UniRule"/>
</dbReference>
<feature type="modified residue" description="N6-lipoyllysine" evidence="4">
    <location>
        <position position="94"/>
    </location>
</feature>
<reference evidence="7 8" key="1">
    <citation type="submission" date="2024-10" db="EMBL/GenBank/DDBJ databases">
        <authorList>
            <person name="Kim D."/>
        </authorList>
    </citation>
    <scope>NUCLEOTIDE SEQUENCE [LARGE SCALE GENOMIC DNA]</scope>
    <source>
        <strain evidence="7">BH-2024</strain>
    </source>
</reference>
<feature type="domain" description="Lipoyl-binding" evidence="6">
    <location>
        <begin position="53"/>
        <end position="135"/>
    </location>
</feature>
<evidence type="ECO:0000256" key="1">
    <source>
        <dbReference type="ARBA" id="ARBA00009249"/>
    </source>
</evidence>
<keyword evidence="3 5" id="KW-0809">Transit peptide</keyword>
<dbReference type="GO" id="GO:0005960">
    <property type="term" value="C:glycine cleavage complex"/>
    <property type="evidence" value="ECO:0007669"/>
    <property type="project" value="UniProtKB-UniRule"/>
</dbReference>
<evidence type="ECO:0000256" key="4">
    <source>
        <dbReference type="PIRSR" id="PIRSR617453-50"/>
    </source>
</evidence>
<protein>
    <recommendedName>
        <fullName evidence="5">Glycine cleavage system H protein</fullName>
    </recommendedName>
</protein>
<dbReference type="InterPro" id="IPR003016">
    <property type="entry name" value="2-oxoA_DH_lipoyl-BS"/>
</dbReference>
<dbReference type="PANTHER" id="PTHR11715">
    <property type="entry name" value="GLYCINE CLEAVAGE SYSTEM H PROTEIN"/>
    <property type="match status" value="1"/>
</dbReference>
<evidence type="ECO:0000259" key="6">
    <source>
        <dbReference type="PROSITE" id="PS50968"/>
    </source>
</evidence>
<dbReference type="PROSITE" id="PS00189">
    <property type="entry name" value="LIPOYL"/>
    <property type="match status" value="1"/>
</dbReference>
<dbReference type="InterPro" id="IPR002930">
    <property type="entry name" value="GCV_H"/>
</dbReference>
<dbReference type="InterPro" id="IPR017453">
    <property type="entry name" value="GCV_H_sub"/>
</dbReference>
<evidence type="ECO:0000313" key="7">
    <source>
        <dbReference type="EMBL" id="KAL3098794.1"/>
    </source>
</evidence>
<evidence type="ECO:0000256" key="3">
    <source>
        <dbReference type="ARBA" id="ARBA00022946"/>
    </source>
</evidence>
<dbReference type="Gene3D" id="2.40.50.100">
    <property type="match status" value="1"/>
</dbReference>
<dbReference type="Proteomes" id="UP001620626">
    <property type="component" value="Unassembled WGS sequence"/>
</dbReference>
<dbReference type="CDD" id="cd06848">
    <property type="entry name" value="GCS_H"/>
    <property type="match status" value="1"/>
</dbReference>
<proteinExistence type="inferred from homology"/>
<dbReference type="InterPro" id="IPR011053">
    <property type="entry name" value="Single_hybrid_motif"/>
</dbReference>
<comment type="caution">
    <text evidence="7">The sequence shown here is derived from an EMBL/GenBank/DDBJ whole genome shotgun (WGS) entry which is preliminary data.</text>
</comment>
<accession>A0ABD2K7P5</accession>
<comment type="subcellular location">
    <subcellularLocation>
        <location evidence="5">Mitochondrion</location>
    </subcellularLocation>
</comment>
<dbReference type="NCBIfam" id="TIGR00527">
    <property type="entry name" value="gcvH"/>
    <property type="match status" value="1"/>
</dbReference>
<evidence type="ECO:0000256" key="2">
    <source>
        <dbReference type="ARBA" id="ARBA00022823"/>
    </source>
</evidence>
<name>A0ABD2K7P5_9BILA</name>
<dbReference type="GO" id="GO:0005739">
    <property type="term" value="C:mitochondrion"/>
    <property type="evidence" value="ECO:0007669"/>
    <property type="project" value="UniProtKB-SubCell"/>
</dbReference>
<dbReference type="InterPro" id="IPR033753">
    <property type="entry name" value="GCV_H/Fam206"/>
</dbReference>
<sequence>MASTTIRFCSLFKRLPAKTFVSCRTLSTSRLIFADIRYTDKHEWLSLDEARSVGTVGITNHAQESLGDVVYVELPEIGKKLDSGDTAGAIESVKAASDLYAPVAGEVVERNAEVEDKPALVNKDCYGKGWLYKMKVSNPKELDELMNEQSYKNFLAEESNKDDETQHF</sequence>
<keyword evidence="5" id="KW-0496">Mitochondrion</keyword>
<comment type="function">
    <text evidence="5">The H protein shuttles the methylamine group of glycine from the P protein to the T protein.</text>
</comment>
<comment type="subunit">
    <text evidence="5">The glycine cleavage system is composed of four proteins: P, T, L and H.</text>
</comment>
<dbReference type="NCBIfam" id="NF002270">
    <property type="entry name" value="PRK01202.1"/>
    <property type="match status" value="1"/>
</dbReference>
<dbReference type="SUPFAM" id="SSF51230">
    <property type="entry name" value="Single hybrid motif"/>
    <property type="match status" value="1"/>
</dbReference>
<dbReference type="PROSITE" id="PS50968">
    <property type="entry name" value="BIOTINYL_LIPOYL"/>
    <property type="match status" value="1"/>
</dbReference>
<organism evidence="7 8">
    <name type="scientific">Heterodera trifolii</name>
    <dbReference type="NCBI Taxonomy" id="157864"/>
    <lineage>
        <taxon>Eukaryota</taxon>
        <taxon>Metazoa</taxon>
        <taxon>Ecdysozoa</taxon>
        <taxon>Nematoda</taxon>
        <taxon>Chromadorea</taxon>
        <taxon>Rhabditida</taxon>
        <taxon>Tylenchina</taxon>
        <taxon>Tylenchomorpha</taxon>
        <taxon>Tylenchoidea</taxon>
        <taxon>Heteroderidae</taxon>
        <taxon>Heteroderinae</taxon>
        <taxon>Heterodera</taxon>
    </lineage>
</organism>
<dbReference type="PANTHER" id="PTHR11715:SF3">
    <property type="entry name" value="GLYCINE CLEAVAGE SYSTEM H PROTEIN-RELATED"/>
    <property type="match status" value="1"/>
</dbReference>
<gene>
    <name evidence="7" type="ORF">niasHT_024548</name>
</gene>
<comment type="similarity">
    <text evidence="1 5">Belongs to the GcvH family.</text>
</comment>
<comment type="cofactor">
    <cofactor evidence="5">
        <name>(R)-lipoate</name>
        <dbReference type="ChEBI" id="CHEBI:83088"/>
    </cofactor>
    <text evidence="5">Binds 1 lipoyl cofactor covalently.</text>
</comment>
<dbReference type="EMBL" id="JBICBT010000819">
    <property type="protein sequence ID" value="KAL3098794.1"/>
    <property type="molecule type" value="Genomic_DNA"/>
</dbReference>
<dbReference type="AlphaFoldDB" id="A0ABD2K7P5"/>
<dbReference type="Pfam" id="PF01597">
    <property type="entry name" value="GCV_H"/>
    <property type="match status" value="1"/>
</dbReference>
<keyword evidence="2 4" id="KW-0450">Lipoyl</keyword>
<keyword evidence="8" id="KW-1185">Reference proteome</keyword>
<evidence type="ECO:0000313" key="8">
    <source>
        <dbReference type="Proteomes" id="UP001620626"/>
    </source>
</evidence>
<dbReference type="HAMAP" id="MF_00272">
    <property type="entry name" value="GcvH"/>
    <property type="match status" value="1"/>
</dbReference>
<evidence type="ECO:0000256" key="5">
    <source>
        <dbReference type="RuleBase" id="RU364055"/>
    </source>
</evidence>